<name>A0A5R9FF13_9BACL</name>
<proteinExistence type="predicted"/>
<dbReference type="Proteomes" id="UP000308230">
    <property type="component" value="Unassembled WGS sequence"/>
</dbReference>
<dbReference type="OrthoDB" id="4687120at2"/>
<evidence type="ECO:0000313" key="1">
    <source>
        <dbReference type="EMBL" id="TLS38165.1"/>
    </source>
</evidence>
<dbReference type="Pfam" id="PF07485">
    <property type="entry name" value="DUF1529"/>
    <property type="match status" value="1"/>
</dbReference>
<dbReference type="AlphaFoldDB" id="A0A5R9FF13"/>
<accession>A0A5R9FF13</accession>
<reference evidence="1 2" key="1">
    <citation type="submission" date="2019-04" db="EMBL/GenBank/DDBJ databases">
        <title>Bacillus caeni sp. nov., a bacterium isolated from mangrove sediment.</title>
        <authorList>
            <person name="Huang H."/>
            <person name="Mo K."/>
            <person name="Hu Y."/>
        </authorList>
    </citation>
    <scope>NUCLEOTIDE SEQUENCE [LARGE SCALE GENOMIC DNA]</scope>
    <source>
        <strain evidence="1 2">HB172195</strain>
    </source>
</reference>
<sequence>MADMKSLCDEFSTILGGKGKAEKGVCSVEVPRDLDVKVQGKKFKSEVKGEIHFESLDEDGKALNMGELVILQEEVPAFMKKLLEQEVTITALHNHWFYSEPTILYIHFQTVEPPLDFAKKVKGAIDTLG</sequence>
<dbReference type="InterPro" id="IPR011094">
    <property type="entry name" value="Uncharacterised_LppY/LpqO"/>
</dbReference>
<comment type="caution">
    <text evidence="1">The sequence shown here is derived from an EMBL/GenBank/DDBJ whole genome shotgun (WGS) entry which is preliminary data.</text>
</comment>
<evidence type="ECO:0000313" key="2">
    <source>
        <dbReference type="Proteomes" id="UP000308230"/>
    </source>
</evidence>
<organism evidence="1 2">
    <name type="scientific">Exobacillus caeni</name>
    <dbReference type="NCBI Taxonomy" id="2574798"/>
    <lineage>
        <taxon>Bacteria</taxon>
        <taxon>Bacillati</taxon>
        <taxon>Bacillota</taxon>
        <taxon>Bacilli</taxon>
        <taxon>Bacillales</taxon>
        <taxon>Guptibacillaceae</taxon>
        <taxon>Exobacillus</taxon>
    </lineage>
</organism>
<dbReference type="RefSeq" id="WP_138124394.1">
    <property type="nucleotide sequence ID" value="NZ_SWLG01000004.1"/>
</dbReference>
<gene>
    <name evidence="1" type="ORF">FCL54_06395</name>
</gene>
<dbReference type="EMBL" id="SWLG01000004">
    <property type="protein sequence ID" value="TLS38165.1"/>
    <property type="molecule type" value="Genomic_DNA"/>
</dbReference>
<protein>
    <submittedName>
        <fullName evidence="1">DUF1259 domain-containing protein</fullName>
    </submittedName>
</protein>
<keyword evidence="2" id="KW-1185">Reference proteome</keyword>